<organism evidence="2 3">
    <name type="scientific">Prorocentrum cordatum</name>
    <dbReference type="NCBI Taxonomy" id="2364126"/>
    <lineage>
        <taxon>Eukaryota</taxon>
        <taxon>Sar</taxon>
        <taxon>Alveolata</taxon>
        <taxon>Dinophyceae</taxon>
        <taxon>Prorocentrales</taxon>
        <taxon>Prorocentraceae</taxon>
        <taxon>Prorocentrum</taxon>
    </lineage>
</organism>
<evidence type="ECO:0000313" key="3">
    <source>
        <dbReference type="Proteomes" id="UP001189429"/>
    </source>
</evidence>
<accession>A0ABN9TVT8</accession>
<dbReference type="Proteomes" id="UP001189429">
    <property type="component" value="Unassembled WGS sequence"/>
</dbReference>
<reference evidence="2" key="1">
    <citation type="submission" date="2023-10" db="EMBL/GenBank/DDBJ databases">
        <authorList>
            <person name="Chen Y."/>
            <person name="Shah S."/>
            <person name="Dougan E. K."/>
            <person name="Thang M."/>
            <person name="Chan C."/>
        </authorList>
    </citation>
    <scope>NUCLEOTIDE SEQUENCE [LARGE SCALE GENOMIC DNA]</scope>
</reference>
<gene>
    <name evidence="2" type="ORF">PCOR1329_LOCUS42816</name>
</gene>
<name>A0ABN9TVT8_9DINO</name>
<proteinExistence type="predicted"/>
<feature type="region of interest" description="Disordered" evidence="1">
    <location>
        <begin position="528"/>
        <end position="572"/>
    </location>
</feature>
<protein>
    <submittedName>
        <fullName evidence="2">Uncharacterized protein</fullName>
    </submittedName>
</protein>
<evidence type="ECO:0000313" key="2">
    <source>
        <dbReference type="EMBL" id="CAK0850394.1"/>
    </source>
</evidence>
<evidence type="ECO:0000256" key="1">
    <source>
        <dbReference type="SAM" id="MobiDB-lite"/>
    </source>
</evidence>
<keyword evidence="3" id="KW-1185">Reference proteome</keyword>
<comment type="caution">
    <text evidence="2">The sequence shown here is derived from an EMBL/GenBank/DDBJ whole genome shotgun (WGS) entry which is preliminary data.</text>
</comment>
<sequence>MKSWLRPSSSSTTWATQRTPARHGCLRSCASRQSSHMCDAWMYASPPGKLIHWDPRGRWIRISLGPLRPKCFHVHRLPRSAHWVPFGGGYGCIPASQRGQPATPPEMAQIYIRSSGCSSWDVRVGIDAGITAAGSPANPTRLHLVRPAIAWTGLSPRFVAHRPLLLERRSPPHPSCEDLPAAASWCIYRSLAEDRTVPASPRAPPLWRHPRAPRWRLAGWRRRPRGSRRAAGSGRPAARAARRWRACAWSWRGGGGRTTSGDLRRAQVAVYRELAADQAAAQSFLREEGVQIEDMVGLRPRVALRRLVRSAEPDDEWHVAVRSAPLELAVERVVVQALSFKDQGWGNSKGRIGLALLDAGGALMTRCDLFGTYRSPGYAYGDSPQRALESDEEVVARAVPGCSYRLEYVVGGGGGHSVSIVQLLCKIYPAGWTEDLASHRLRDPEGDAGLYLGPVDGGGRAHGEGRLEYDDGDTFVGGFEGGSLREGVLYGRRGREDLMLQGTWVQGTPPPGSRQALRQRYPREADWLVEEPSFPAGFDGRLRRGDSDGDEDENEVRFEDDGLDDTSMASST</sequence>
<dbReference type="EMBL" id="CAUYUJ010015145">
    <property type="protein sequence ID" value="CAK0850394.1"/>
    <property type="molecule type" value="Genomic_DNA"/>
</dbReference>